<dbReference type="InterPro" id="IPR001753">
    <property type="entry name" value="Enoyl-CoA_hydra/iso"/>
</dbReference>
<dbReference type="Proteomes" id="UP000567885">
    <property type="component" value="Unassembled WGS sequence"/>
</dbReference>
<protein>
    <submittedName>
        <fullName evidence="1">Isomerase</fullName>
    </submittedName>
</protein>
<dbReference type="PANTHER" id="PTHR11941">
    <property type="entry name" value="ENOYL-COA HYDRATASE-RELATED"/>
    <property type="match status" value="1"/>
</dbReference>
<dbReference type="CDD" id="cd06558">
    <property type="entry name" value="crotonase-like"/>
    <property type="match status" value="1"/>
</dbReference>
<evidence type="ECO:0000313" key="1">
    <source>
        <dbReference type="EMBL" id="KAF5680582.1"/>
    </source>
</evidence>
<dbReference type="InterPro" id="IPR029045">
    <property type="entry name" value="ClpP/crotonase-like_dom_sf"/>
</dbReference>
<dbReference type="GO" id="GO:0005777">
    <property type="term" value="C:peroxisome"/>
    <property type="evidence" value="ECO:0007669"/>
    <property type="project" value="TreeGrafter"/>
</dbReference>
<dbReference type="Gene3D" id="3.90.226.10">
    <property type="entry name" value="2-enoyl-CoA Hydratase, Chain A, domain 1"/>
    <property type="match status" value="1"/>
</dbReference>
<organism evidence="1 2">
    <name type="scientific">Fusarium heterosporum</name>
    <dbReference type="NCBI Taxonomy" id="42747"/>
    <lineage>
        <taxon>Eukaryota</taxon>
        <taxon>Fungi</taxon>
        <taxon>Dikarya</taxon>
        <taxon>Ascomycota</taxon>
        <taxon>Pezizomycotina</taxon>
        <taxon>Sordariomycetes</taxon>
        <taxon>Hypocreomycetidae</taxon>
        <taxon>Hypocreales</taxon>
        <taxon>Nectriaceae</taxon>
        <taxon>Fusarium</taxon>
        <taxon>Fusarium heterosporum species complex</taxon>
    </lineage>
</organism>
<dbReference type="EMBL" id="JAAGWQ010000004">
    <property type="protein sequence ID" value="KAF5680582.1"/>
    <property type="molecule type" value="Genomic_DNA"/>
</dbReference>
<keyword evidence="1" id="KW-0413">Isomerase</keyword>
<dbReference type="GO" id="GO:0004165">
    <property type="term" value="F:delta(3)-delta(2)-enoyl-CoA isomerase activity"/>
    <property type="evidence" value="ECO:0007669"/>
    <property type="project" value="TreeGrafter"/>
</dbReference>
<reference evidence="1 2" key="1">
    <citation type="submission" date="2020-05" db="EMBL/GenBank/DDBJ databases">
        <title>Identification and distribution of gene clusters putatively required for synthesis of sphingolipid metabolism inhibitors in phylogenetically diverse species of the filamentous fungus Fusarium.</title>
        <authorList>
            <person name="Kim H.-S."/>
            <person name="Busman M."/>
            <person name="Brown D.W."/>
            <person name="Divon H."/>
            <person name="Uhlig S."/>
            <person name="Proctor R.H."/>
        </authorList>
    </citation>
    <scope>NUCLEOTIDE SEQUENCE [LARGE SCALE GENOMIC DNA]</scope>
    <source>
        <strain evidence="1 2">NRRL 20693</strain>
    </source>
</reference>
<evidence type="ECO:0000313" key="2">
    <source>
        <dbReference type="Proteomes" id="UP000567885"/>
    </source>
</evidence>
<sequence length="274" mass="30412">MSSLFTLPIAQCGAHPGGTLTCTEPSPRVYLLTLTSPPDNRLTAPVLKAFLNALDIIEFGHPHGVVATTSGIQKFYSNGLDLEHAVATEGFWPLLYDVWNRFLTYPMPTVALMNGHAFAGGLMLATSQDYRLAPSPRGFLCLNELVFGAPLKPAMSALFRVKYSHATYRSLVLEAKRFTGEDAVAAGIADDIAPKGLDDLLRFIREKELVDKSKSGVYGVLKMEMYHSLIETMKGPAMEAHERRFEDAQAREGERQEFGKVWYEQWLKDAKAKL</sequence>
<dbReference type="PANTHER" id="PTHR11941:SF75">
    <property type="entry name" value="ENOYL-COA HYDRATASE_ISOMERASE FAMILY PROTEIN"/>
    <property type="match status" value="1"/>
</dbReference>
<keyword evidence="2" id="KW-1185">Reference proteome</keyword>
<proteinExistence type="predicted"/>
<dbReference type="GO" id="GO:0006635">
    <property type="term" value="P:fatty acid beta-oxidation"/>
    <property type="evidence" value="ECO:0007669"/>
    <property type="project" value="TreeGrafter"/>
</dbReference>
<name>A0A8H5WYQ2_FUSHE</name>
<comment type="caution">
    <text evidence="1">The sequence shown here is derived from an EMBL/GenBank/DDBJ whole genome shotgun (WGS) entry which is preliminary data.</text>
</comment>
<dbReference type="SUPFAM" id="SSF52096">
    <property type="entry name" value="ClpP/crotonase"/>
    <property type="match status" value="1"/>
</dbReference>
<dbReference type="Pfam" id="PF00378">
    <property type="entry name" value="ECH_1"/>
    <property type="match status" value="1"/>
</dbReference>
<dbReference type="AlphaFoldDB" id="A0A8H5WYQ2"/>
<dbReference type="OrthoDB" id="1696280at2759"/>
<gene>
    <name evidence="1" type="ORF">FHETE_356</name>
</gene>
<accession>A0A8H5WYQ2</accession>